<dbReference type="GO" id="GO:0010181">
    <property type="term" value="F:FMN binding"/>
    <property type="evidence" value="ECO:0007669"/>
    <property type="project" value="TreeGrafter"/>
</dbReference>
<feature type="transmembrane region" description="Helical" evidence="1">
    <location>
        <begin position="40"/>
        <end position="57"/>
    </location>
</feature>
<dbReference type="InterPro" id="IPR005025">
    <property type="entry name" value="FMN_Rdtase-like_dom"/>
</dbReference>
<dbReference type="InterPro" id="IPR050712">
    <property type="entry name" value="NAD(P)H-dep_reductase"/>
</dbReference>
<evidence type="ECO:0000259" key="2">
    <source>
        <dbReference type="Pfam" id="PF03358"/>
    </source>
</evidence>
<name>A0AAD9GI90_9STRA</name>
<dbReference type="SUPFAM" id="SSF52218">
    <property type="entry name" value="Flavoproteins"/>
    <property type="match status" value="1"/>
</dbReference>
<dbReference type="PANTHER" id="PTHR30543:SF21">
    <property type="entry name" value="NAD(P)H-DEPENDENT FMN REDUCTASE LOT6"/>
    <property type="match status" value="1"/>
</dbReference>
<keyword evidence="1" id="KW-1133">Transmembrane helix</keyword>
<dbReference type="GO" id="GO:0005829">
    <property type="term" value="C:cytosol"/>
    <property type="evidence" value="ECO:0007669"/>
    <property type="project" value="TreeGrafter"/>
</dbReference>
<protein>
    <submittedName>
        <fullName evidence="3">NAD(P)H-dependent FMN reductase LOT6</fullName>
    </submittedName>
</protein>
<feature type="domain" description="NADPH-dependent FMN reductase-like" evidence="2">
    <location>
        <begin position="81"/>
        <end position="228"/>
    </location>
</feature>
<dbReference type="Gene3D" id="3.40.50.360">
    <property type="match status" value="1"/>
</dbReference>
<dbReference type="Pfam" id="PF03358">
    <property type="entry name" value="FMN_red"/>
    <property type="match status" value="1"/>
</dbReference>
<keyword evidence="1" id="KW-0472">Membrane</keyword>
<dbReference type="GO" id="GO:0016491">
    <property type="term" value="F:oxidoreductase activity"/>
    <property type="evidence" value="ECO:0007669"/>
    <property type="project" value="InterPro"/>
</dbReference>
<dbReference type="Proteomes" id="UP001259832">
    <property type="component" value="Unassembled WGS sequence"/>
</dbReference>
<reference evidence="3" key="1">
    <citation type="submission" date="2023-08" db="EMBL/GenBank/DDBJ databases">
        <title>Reference Genome Resource for the Citrus Pathogen Phytophthora citrophthora.</title>
        <authorList>
            <person name="Moller H."/>
            <person name="Coetzee B."/>
            <person name="Rose L.J."/>
            <person name="Van Niekerk J.M."/>
        </authorList>
    </citation>
    <scope>NUCLEOTIDE SEQUENCE</scope>
    <source>
        <strain evidence="3">STE-U-9442</strain>
    </source>
</reference>
<keyword evidence="1" id="KW-0812">Transmembrane</keyword>
<comment type="caution">
    <text evidence="3">The sequence shown here is derived from an EMBL/GenBank/DDBJ whole genome shotgun (WGS) entry which is preliminary data.</text>
</comment>
<proteinExistence type="predicted"/>
<dbReference type="InterPro" id="IPR029039">
    <property type="entry name" value="Flavoprotein-like_sf"/>
</dbReference>
<organism evidence="3 4">
    <name type="scientific">Phytophthora citrophthora</name>
    <dbReference type="NCBI Taxonomy" id="4793"/>
    <lineage>
        <taxon>Eukaryota</taxon>
        <taxon>Sar</taxon>
        <taxon>Stramenopiles</taxon>
        <taxon>Oomycota</taxon>
        <taxon>Peronosporomycetes</taxon>
        <taxon>Peronosporales</taxon>
        <taxon>Peronosporaceae</taxon>
        <taxon>Phytophthora</taxon>
    </lineage>
</organism>
<sequence length="274" mass="29464">MPGRSLFDIRVEKQVKMALTDMILSPYAAAKDVAQSMNPVMLAALVAVVVVVNVVAAKSWQARRSRLEYSPLLSLSASSSVALITASVRTSNNGDGLASWLMSRFNTVSKSDTKLVLASKLLDLPLPYGPVADPVIAAAIGSPQEYADPAVQGWSRAISATPAIVILTPQYNWGYPGQLKNLLDHLYTEWKGKPVVLVTYGGHGGSKCAEQLQVVLSGGLHMNVVAQVGITLPMEFIRNTDRVEGTDAPSFLTEYEAQVDDAFAQLLKAIHKDN</sequence>
<gene>
    <name evidence="3" type="ORF">P3T76_009134</name>
</gene>
<evidence type="ECO:0000313" key="3">
    <source>
        <dbReference type="EMBL" id="KAK1939059.1"/>
    </source>
</evidence>
<dbReference type="AlphaFoldDB" id="A0AAD9GI90"/>
<dbReference type="PANTHER" id="PTHR30543">
    <property type="entry name" value="CHROMATE REDUCTASE"/>
    <property type="match status" value="1"/>
</dbReference>
<accession>A0AAD9GI90</accession>
<evidence type="ECO:0000313" key="4">
    <source>
        <dbReference type="Proteomes" id="UP001259832"/>
    </source>
</evidence>
<dbReference type="EMBL" id="JASMQC010000017">
    <property type="protein sequence ID" value="KAK1939059.1"/>
    <property type="molecule type" value="Genomic_DNA"/>
</dbReference>
<keyword evidence="4" id="KW-1185">Reference proteome</keyword>
<evidence type="ECO:0000256" key="1">
    <source>
        <dbReference type="SAM" id="Phobius"/>
    </source>
</evidence>